<keyword evidence="4" id="KW-1015">Disulfide bond</keyword>
<evidence type="ECO:0000256" key="6">
    <source>
        <dbReference type="RuleBase" id="RU361235"/>
    </source>
</evidence>
<gene>
    <name evidence="8" type="ORF">EEDITHA_LOCUS28</name>
</gene>
<evidence type="ECO:0000256" key="1">
    <source>
        <dbReference type="ARBA" id="ARBA00005964"/>
    </source>
</evidence>
<evidence type="ECO:0000256" key="3">
    <source>
        <dbReference type="ARBA" id="ARBA00022801"/>
    </source>
</evidence>
<feature type="chain" id="PRO_5043086008" description="Carboxylic ester hydrolase" evidence="6">
    <location>
        <begin position="17"/>
        <end position="537"/>
    </location>
</feature>
<dbReference type="SUPFAM" id="SSF53474">
    <property type="entry name" value="alpha/beta-Hydrolases"/>
    <property type="match status" value="1"/>
</dbReference>
<dbReference type="InterPro" id="IPR002018">
    <property type="entry name" value="CarbesteraseB"/>
</dbReference>
<proteinExistence type="inferred from homology"/>
<accession>A0AAU9T8Q9</accession>
<dbReference type="Pfam" id="PF00135">
    <property type="entry name" value="COesterase"/>
    <property type="match status" value="1"/>
</dbReference>
<evidence type="ECO:0000256" key="5">
    <source>
        <dbReference type="ARBA" id="ARBA00023180"/>
    </source>
</evidence>
<evidence type="ECO:0000259" key="7">
    <source>
        <dbReference type="Pfam" id="PF00135"/>
    </source>
</evidence>
<feature type="domain" description="Carboxylesterase type B" evidence="7">
    <location>
        <begin position="21"/>
        <end position="520"/>
    </location>
</feature>
<dbReference type="InterPro" id="IPR019826">
    <property type="entry name" value="Carboxylesterase_B_AS"/>
</dbReference>
<dbReference type="EC" id="3.1.1.-" evidence="6"/>
<dbReference type="PROSITE" id="PS00122">
    <property type="entry name" value="CARBOXYLESTERASE_B_1"/>
    <property type="match status" value="1"/>
</dbReference>
<evidence type="ECO:0000313" key="8">
    <source>
        <dbReference type="EMBL" id="CAH2083285.1"/>
    </source>
</evidence>
<name>A0AAU9T8Q9_EUPED</name>
<keyword evidence="5" id="KW-0325">Glycoprotein</keyword>
<protein>
    <recommendedName>
        <fullName evidence="6">Carboxylic ester hydrolase</fullName>
        <ecNumber evidence="6">3.1.1.-</ecNumber>
    </recommendedName>
</protein>
<dbReference type="AlphaFoldDB" id="A0AAU9T8Q9"/>
<organism evidence="8 9">
    <name type="scientific">Euphydryas editha</name>
    <name type="common">Edith's checkerspot</name>
    <dbReference type="NCBI Taxonomy" id="104508"/>
    <lineage>
        <taxon>Eukaryota</taxon>
        <taxon>Metazoa</taxon>
        <taxon>Ecdysozoa</taxon>
        <taxon>Arthropoda</taxon>
        <taxon>Hexapoda</taxon>
        <taxon>Insecta</taxon>
        <taxon>Pterygota</taxon>
        <taxon>Neoptera</taxon>
        <taxon>Endopterygota</taxon>
        <taxon>Lepidoptera</taxon>
        <taxon>Glossata</taxon>
        <taxon>Ditrysia</taxon>
        <taxon>Papilionoidea</taxon>
        <taxon>Nymphalidae</taxon>
        <taxon>Nymphalinae</taxon>
        <taxon>Euphydryas</taxon>
    </lineage>
</organism>
<dbReference type="GO" id="GO:0052689">
    <property type="term" value="F:carboxylic ester hydrolase activity"/>
    <property type="evidence" value="ECO:0007669"/>
    <property type="project" value="UniProtKB-KW"/>
</dbReference>
<reference evidence="8" key="1">
    <citation type="submission" date="2022-03" db="EMBL/GenBank/DDBJ databases">
        <authorList>
            <person name="Tunstrom K."/>
        </authorList>
    </citation>
    <scope>NUCLEOTIDE SEQUENCE</scope>
</reference>
<feature type="signal peptide" evidence="6">
    <location>
        <begin position="1"/>
        <end position="16"/>
    </location>
</feature>
<dbReference type="Proteomes" id="UP001153954">
    <property type="component" value="Unassembled WGS sequence"/>
</dbReference>
<sequence length="537" mass="60877">MWTTWIIVLVFGLTQGQIRLDPLVNTKQGLIRGLSANDGDYSMFLGIPYAEVDKDNPFGSSAPYPKFDGVFEAYDDSVVCPQVDSSSNTVVGELDCLNLNIFVPNKAYSQNKLPVLVWIHGGSLVSGSGNRYRYGPKFLVQHDVILVTINYRLGPYGFLCLDVPQVPGNQGIKDQTLAMRWIKDNIAEFGGDASKITVMGESAGASSIDYHLYSNNEVLFNRAILQSGSVFTAWSFSDADASAPLKIAERLGFKTDDIFEALDFLKDTDSKLVISATSELDSTFRVCVEKQFEGVENFLTDRPLNLDLPKVRNMPILSGFNSREQMGEYHSMPASYFKNLNVFYDSLKIGFIYDDDFEIMEDIVRHFYIGDEEVSEAVKDHITDFRSDIDENYPIQKSMKKFLENGAQNVFHYVFSYDGGRNLAKQNSNMTEEGAAHADEIGYLFDYYDKTIPSAEDQRIIDQITTLWTNFAKYGDPTPDTTELLPVKWIPMTLDTYNYLDIDKELVMKKRAFHARMSFWDLFDKANVKKLKGYREN</sequence>
<evidence type="ECO:0000256" key="4">
    <source>
        <dbReference type="ARBA" id="ARBA00023157"/>
    </source>
</evidence>
<comment type="similarity">
    <text evidence="1 6">Belongs to the type-B carboxylesterase/lipase family.</text>
</comment>
<evidence type="ECO:0000256" key="2">
    <source>
        <dbReference type="ARBA" id="ARBA00022487"/>
    </source>
</evidence>
<dbReference type="Gene3D" id="3.40.50.1820">
    <property type="entry name" value="alpha/beta hydrolase"/>
    <property type="match status" value="1"/>
</dbReference>
<dbReference type="InterPro" id="IPR029058">
    <property type="entry name" value="AB_hydrolase_fold"/>
</dbReference>
<dbReference type="PANTHER" id="PTHR43142">
    <property type="entry name" value="CARBOXYLIC ESTER HYDROLASE"/>
    <property type="match status" value="1"/>
</dbReference>
<dbReference type="EMBL" id="CAKOGL010000001">
    <property type="protein sequence ID" value="CAH2083285.1"/>
    <property type="molecule type" value="Genomic_DNA"/>
</dbReference>
<keyword evidence="9" id="KW-1185">Reference proteome</keyword>
<dbReference type="PANTHER" id="PTHR43142:SF1">
    <property type="entry name" value="CARBOXYLIC ESTER HYDROLASE"/>
    <property type="match status" value="1"/>
</dbReference>
<keyword evidence="2" id="KW-0719">Serine esterase</keyword>
<comment type="caution">
    <text evidence="8">The sequence shown here is derived from an EMBL/GenBank/DDBJ whole genome shotgun (WGS) entry which is preliminary data.</text>
</comment>
<keyword evidence="6" id="KW-0732">Signal</keyword>
<evidence type="ECO:0000313" key="9">
    <source>
        <dbReference type="Proteomes" id="UP001153954"/>
    </source>
</evidence>
<keyword evidence="3 6" id="KW-0378">Hydrolase</keyword>